<keyword evidence="1" id="KW-0378">Hydrolase</keyword>
<protein>
    <submittedName>
        <fullName evidence="4">X-Pro dipeptidyl-peptidase</fullName>
    </submittedName>
</protein>
<dbReference type="Gene3D" id="3.40.50.1820">
    <property type="entry name" value="alpha/beta hydrolase"/>
    <property type="match status" value="1"/>
</dbReference>
<dbReference type="Proteomes" id="UP000618382">
    <property type="component" value="Unassembled WGS sequence"/>
</dbReference>
<evidence type="ECO:0000313" key="5">
    <source>
        <dbReference type="EMBL" id="NYD86157.1"/>
    </source>
</evidence>
<dbReference type="GO" id="GO:0008239">
    <property type="term" value="F:dipeptidyl-peptidase activity"/>
    <property type="evidence" value="ECO:0007669"/>
    <property type="project" value="InterPro"/>
</dbReference>
<dbReference type="SUPFAM" id="SSF53474">
    <property type="entry name" value="alpha/beta-Hydrolases"/>
    <property type="match status" value="1"/>
</dbReference>
<dbReference type="InterPro" id="IPR005674">
    <property type="entry name" value="CocE/Ser_esterase"/>
</dbReference>
<organism evidence="5 6">
    <name type="scientific">Cellulomonas oligotrophica</name>
    <dbReference type="NCBI Taxonomy" id="931536"/>
    <lineage>
        <taxon>Bacteria</taxon>
        <taxon>Bacillati</taxon>
        <taxon>Actinomycetota</taxon>
        <taxon>Actinomycetes</taxon>
        <taxon>Micrococcales</taxon>
        <taxon>Cellulomonadaceae</taxon>
        <taxon>Cellulomonas</taxon>
    </lineage>
</organism>
<dbReference type="SMART" id="SM00939">
    <property type="entry name" value="PepX_C"/>
    <property type="match status" value="1"/>
</dbReference>
<keyword evidence="7" id="KW-1185">Reference proteome</keyword>
<dbReference type="Gene3D" id="2.60.120.260">
    <property type="entry name" value="Galactose-binding domain-like"/>
    <property type="match status" value="1"/>
</dbReference>
<gene>
    <name evidence="5" type="ORF">BKA21_001706</name>
    <name evidence="4" type="ORF">Col01nite_34900</name>
</gene>
<accession>A0A7Y9FFQ3</accession>
<comment type="caution">
    <text evidence="5">The sequence shown here is derived from an EMBL/GenBank/DDBJ whole genome shotgun (WGS) entry which is preliminary data.</text>
</comment>
<evidence type="ECO:0000259" key="3">
    <source>
        <dbReference type="SMART" id="SM00939"/>
    </source>
</evidence>
<dbReference type="Proteomes" id="UP000577956">
    <property type="component" value="Unassembled WGS sequence"/>
</dbReference>
<dbReference type="InterPro" id="IPR029058">
    <property type="entry name" value="AB_hydrolase_fold"/>
</dbReference>
<dbReference type="RefSeq" id="WP_140457834.1">
    <property type="nucleotide sequence ID" value="NZ_BAABFI010000002.1"/>
</dbReference>
<dbReference type="SUPFAM" id="SSF49785">
    <property type="entry name" value="Galactose-binding domain-like"/>
    <property type="match status" value="1"/>
</dbReference>
<dbReference type="AlphaFoldDB" id="A0A7Y9FFQ3"/>
<sequence>MTGPAGEQAGPHVPGRDVTSVVERGVPVPLADGTVLRATVHRPVTDAPVPVVLALTPYPVDAVRAEIGEDALVERGVAVVVVALRGTGASDGTFVPWAGHRADGWDVVDWCARQEWSTGAVVGWGRSYLAQTLLAVAAAGHPALRALHLAVVPGDPVGVVYRDGALLLGSALGWVTAMARAEIARAAAAGQDVAADLAAWEELAEAGEQVALDGVVVDHPVLARWFPAWRDWVTHPPTDPGWAERALLPRPALPTFLVAGWHDVFRDLTLDLLRSCPPGSRLVVGPWGHGPAGRALGEVDHGRVAARGAEAVAAQGLDFLVAHATGAPVDDGPRVRLLVTGEGAWRDLEDWPPPATATPWHLQPGGVLAPDAAPGAAAPSTYVADPAAPVPTVGGPNLFARGDAARGTGPWERRVLDGRRDVLRFDSAPLGDAVTVVGDVVATLWVATDALDADWTATLVDVHPDGTALGVVDGVVRAGQVLGPVPPGEVREVTVRLGAAAHAFAAGHRLRLEVASASFPRFDVNPGTGGLAALTGPAGRRVAHQRVHHDAAHPSRVVLPVVPDPR</sequence>
<feature type="domain" description="Xaa-Pro dipeptidyl-peptidase C-terminal" evidence="3">
    <location>
        <begin position="317"/>
        <end position="558"/>
    </location>
</feature>
<dbReference type="InterPro" id="IPR008979">
    <property type="entry name" value="Galactose-bd-like_sf"/>
</dbReference>
<dbReference type="EMBL" id="BONN01000015">
    <property type="protein sequence ID" value="GIG34331.1"/>
    <property type="molecule type" value="Genomic_DNA"/>
</dbReference>
<evidence type="ECO:0000256" key="2">
    <source>
        <dbReference type="SAM" id="MobiDB-lite"/>
    </source>
</evidence>
<name>A0A7Y9FFQ3_9CELL</name>
<dbReference type="NCBIfam" id="TIGR00976">
    <property type="entry name" value="CocE_NonD"/>
    <property type="match status" value="1"/>
</dbReference>
<evidence type="ECO:0000313" key="6">
    <source>
        <dbReference type="Proteomes" id="UP000577956"/>
    </source>
</evidence>
<dbReference type="Gene3D" id="1.10.3020.10">
    <property type="entry name" value="alpha-amino acid ester hydrolase ( Helical cap domain)"/>
    <property type="match status" value="1"/>
</dbReference>
<evidence type="ECO:0000313" key="4">
    <source>
        <dbReference type="EMBL" id="GIG34331.1"/>
    </source>
</evidence>
<dbReference type="InterPro" id="IPR000383">
    <property type="entry name" value="Xaa-Pro-like_dom"/>
</dbReference>
<dbReference type="Pfam" id="PF08530">
    <property type="entry name" value="PepX_C"/>
    <property type="match status" value="1"/>
</dbReference>
<evidence type="ECO:0000313" key="7">
    <source>
        <dbReference type="Proteomes" id="UP000618382"/>
    </source>
</evidence>
<evidence type="ECO:0000256" key="1">
    <source>
        <dbReference type="ARBA" id="ARBA00022801"/>
    </source>
</evidence>
<dbReference type="Pfam" id="PF02129">
    <property type="entry name" value="Peptidase_S15"/>
    <property type="match status" value="1"/>
</dbReference>
<dbReference type="EMBL" id="JACCBK010000001">
    <property type="protein sequence ID" value="NYD86157.1"/>
    <property type="molecule type" value="Genomic_DNA"/>
</dbReference>
<dbReference type="InterPro" id="IPR013736">
    <property type="entry name" value="Xaa-Pro_dipept_C"/>
</dbReference>
<reference evidence="4 7" key="2">
    <citation type="submission" date="2021-01" db="EMBL/GenBank/DDBJ databases">
        <title>Whole genome shotgun sequence of Cellulomonas oligotrophica NBRC 109435.</title>
        <authorList>
            <person name="Komaki H."/>
            <person name="Tamura T."/>
        </authorList>
    </citation>
    <scope>NUCLEOTIDE SEQUENCE [LARGE SCALE GENOMIC DNA]</scope>
    <source>
        <strain evidence="4 7">NBRC 109435</strain>
    </source>
</reference>
<proteinExistence type="predicted"/>
<reference evidence="5 6" key="1">
    <citation type="submission" date="2020-07" db="EMBL/GenBank/DDBJ databases">
        <title>Sequencing the genomes of 1000 actinobacteria strains.</title>
        <authorList>
            <person name="Klenk H.-P."/>
        </authorList>
    </citation>
    <scope>NUCLEOTIDE SEQUENCE [LARGE SCALE GENOMIC DNA]</scope>
    <source>
        <strain evidence="5 6">DSM 24482</strain>
    </source>
</reference>
<feature type="region of interest" description="Disordered" evidence="2">
    <location>
        <begin position="1"/>
        <end position="20"/>
    </location>
</feature>